<name>A0AA96WW75_9CYAN</name>
<reference evidence="1" key="1">
    <citation type="submission" date="2020-05" db="EMBL/GenBank/DDBJ databases">
        <authorList>
            <person name="Zhu T."/>
            <person name="Keshari N."/>
            <person name="Lu X."/>
        </authorList>
    </citation>
    <scope>NUCLEOTIDE SEQUENCE</scope>
    <source>
        <strain evidence="1">NK1-12</strain>
    </source>
</reference>
<dbReference type="RefSeq" id="WP_316431030.1">
    <property type="nucleotide sequence ID" value="NZ_CP053586.1"/>
</dbReference>
<organism evidence="1">
    <name type="scientific">Leptolyngbya sp. NK1-12</name>
    <dbReference type="NCBI Taxonomy" id="2547451"/>
    <lineage>
        <taxon>Bacteria</taxon>
        <taxon>Bacillati</taxon>
        <taxon>Cyanobacteriota</taxon>
        <taxon>Cyanophyceae</taxon>
        <taxon>Leptolyngbyales</taxon>
        <taxon>Leptolyngbyaceae</taxon>
        <taxon>Leptolyngbya group</taxon>
        <taxon>Leptolyngbya</taxon>
    </lineage>
</organism>
<protein>
    <submittedName>
        <fullName evidence="1">Uncharacterized protein</fullName>
    </submittedName>
</protein>
<dbReference type="AlphaFoldDB" id="A0AA96WW75"/>
<sequence length="82" mass="9153">MTTEFNPRLAKQFSEQLGNQLGNSGINLGGDKLRIWLIGTQEQIEFAIHELVVKQVASDRGKFTPIVPFPLLAGKYISILVR</sequence>
<gene>
    <name evidence="1" type="ORF">HJG54_20375</name>
</gene>
<evidence type="ECO:0000313" key="1">
    <source>
        <dbReference type="EMBL" id="WNZ24972.1"/>
    </source>
</evidence>
<proteinExistence type="predicted"/>
<accession>A0AA96WW75</accession>
<dbReference type="EMBL" id="CP053586">
    <property type="protein sequence ID" value="WNZ24972.1"/>
    <property type="molecule type" value="Genomic_DNA"/>
</dbReference>